<dbReference type="GO" id="GO:0005886">
    <property type="term" value="C:plasma membrane"/>
    <property type="evidence" value="ECO:0007669"/>
    <property type="project" value="TreeGrafter"/>
</dbReference>
<dbReference type="KEGG" id="crx:CRECT_1532"/>
<organism evidence="1 2">
    <name type="scientific">Campylobacter rectus</name>
    <name type="common">Wolinella recta</name>
    <dbReference type="NCBI Taxonomy" id="203"/>
    <lineage>
        <taxon>Bacteria</taxon>
        <taxon>Pseudomonadati</taxon>
        <taxon>Campylobacterota</taxon>
        <taxon>Epsilonproteobacteria</taxon>
        <taxon>Campylobacterales</taxon>
        <taxon>Campylobacteraceae</taxon>
        <taxon>Campylobacter</taxon>
    </lineage>
</organism>
<accession>A0A6G5QN76</accession>
<name>A0A6G5QN76_CAMRE</name>
<sequence>MIPVYLMLAAGVALIALEFMLGSFFVLFFGLGFLAVGVLGFFIDIAWEYQILLIATTSLVLLFALRKPLKAKFNSHENEVKDDFLNESGDGEIREGMVYYKGTLWRYDGNLAEGTKVRVLGTKGNKVVLQRD</sequence>
<dbReference type="InterPro" id="IPR052165">
    <property type="entry name" value="Membrane_assoc_protease"/>
</dbReference>
<dbReference type="PANTHER" id="PTHR33507">
    <property type="entry name" value="INNER MEMBRANE PROTEIN YBBJ"/>
    <property type="match status" value="1"/>
</dbReference>
<dbReference type="Proteomes" id="UP000502377">
    <property type="component" value="Chromosome"/>
</dbReference>
<evidence type="ECO:0000313" key="1">
    <source>
        <dbReference type="EMBL" id="QCD47168.1"/>
    </source>
</evidence>
<protein>
    <submittedName>
        <fullName evidence="1">Putative slipin-associated protein (NfeD domain)</fullName>
    </submittedName>
</protein>
<gene>
    <name evidence="1" type="ORF">CRECT_1532</name>
</gene>
<dbReference type="AlphaFoldDB" id="A0A6G5QN76"/>
<proteinExistence type="predicted"/>
<reference evidence="1 2" key="1">
    <citation type="submission" date="2016-07" db="EMBL/GenBank/DDBJ databases">
        <title>Comparative genomics of the Campylobacter concisus group.</title>
        <authorList>
            <person name="Miller W.G."/>
            <person name="Yee E."/>
            <person name="Chapman M.H."/>
            <person name="Huynh S."/>
            <person name="Bono J.L."/>
            <person name="On S.L.W."/>
            <person name="StLeger J."/>
            <person name="Foster G."/>
            <person name="Parker C.T."/>
        </authorList>
    </citation>
    <scope>NUCLEOTIDE SEQUENCE [LARGE SCALE GENOMIC DNA]</scope>
    <source>
        <strain evidence="1 2">ATCC 33238</strain>
    </source>
</reference>
<dbReference type="PANTHER" id="PTHR33507:SF3">
    <property type="entry name" value="INNER MEMBRANE PROTEIN YBBJ"/>
    <property type="match status" value="1"/>
</dbReference>
<dbReference type="EMBL" id="CP012543">
    <property type="protein sequence ID" value="QCD47168.1"/>
    <property type="molecule type" value="Genomic_DNA"/>
</dbReference>
<evidence type="ECO:0000313" key="2">
    <source>
        <dbReference type="Proteomes" id="UP000502377"/>
    </source>
</evidence>
<dbReference type="RefSeq" id="WP_004318924.1">
    <property type="nucleotide sequence ID" value="NZ_CAUTXX010000002.1"/>
</dbReference>